<dbReference type="EMBL" id="HE573020">
    <property type="protein sequence ID" value="CCC47367.1"/>
    <property type="molecule type" value="Genomic_DNA"/>
</dbReference>
<accession>G0TTT5</accession>
<evidence type="ECO:0000313" key="2">
    <source>
        <dbReference type="EMBL" id="CCC47367.1"/>
    </source>
</evidence>
<gene>
    <name evidence="2" type="ORF">TVY486_0400310</name>
</gene>
<reference evidence="2" key="1">
    <citation type="journal article" date="2012" name="Proc. Natl. Acad. Sci. U.S.A.">
        <title>Antigenic diversity is generated by distinct evolutionary mechanisms in African trypanosome species.</title>
        <authorList>
            <person name="Jackson A.P."/>
            <person name="Berry A."/>
            <person name="Aslett M."/>
            <person name="Allison H.C."/>
            <person name="Burton P."/>
            <person name="Vavrova-Anderson J."/>
            <person name="Brown R."/>
            <person name="Browne H."/>
            <person name="Corton N."/>
            <person name="Hauser H."/>
            <person name="Gamble J."/>
            <person name="Gilderthorp R."/>
            <person name="Marcello L."/>
            <person name="McQuillan J."/>
            <person name="Otto T.D."/>
            <person name="Quail M.A."/>
            <person name="Sanders M.J."/>
            <person name="van Tonder A."/>
            <person name="Ginger M.L."/>
            <person name="Field M.C."/>
            <person name="Barry J.D."/>
            <person name="Hertz-Fowler C."/>
            <person name="Berriman M."/>
        </authorList>
    </citation>
    <scope>NUCLEOTIDE SEQUENCE</scope>
    <source>
        <strain evidence="2">Y486</strain>
    </source>
</reference>
<dbReference type="Gene3D" id="3.40.50.1820">
    <property type="entry name" value="alpha/beta hydrolase"/>
    <property type="match status" value="1"/>
</dbReference>
<dbReference type="InterPro" id="IPR050266">
    <property type="entry name" value="AB_hydrolase_sf"/>
</dbReference>
<dbReference type="GO" id="GO:0046464">
    <property type="term" value="P:acylglycerol catabolic process"/>
    <property type="evidence" value="ECO:0007669"/>
    <property type="project" value="TreeGrafter"/>
</dbReference>
<dbReference type="GO" id="GO:0016020">
    <property type="term" value="C:membrane"/>
    <property type="evidence" value="ECO:0007669"/>
    <property type="project" value="TreeGrafter"/>
</dbReference>
<organism evidence="2">
    <name type="scientific">Trypanosoma vivax (strain Y486)</name>
    <dbReference type="NCBI Taxonomy" id="1055687"/>
    <lineage>
        <taxon>Eukaryota</taxon>
        <taxon>Discoba</taxon>
        <taxon>Euglenozoa</taxon>
        <taxon>Kinetoplastea</taxon>
        <taxon>Metakinetoplastina</taxon>
        <taxon>Trypanosomatida</taxon>
        <taxon>Trypanosomatidae</taxon>
        <taxon>Trypanosoma</taxon>
        <taxon>Duttonella</taxon>
    </lineage>
</organism>
<name>G0TTT5_TRYVY</name>
<dbReference type="SUPFAM" id="SSF53474">
    <property type="entry name" value="alpha/beta-Hydrolases"/>
    <property type="match status" value="1"/>
</dbReference>
<proteinExistence type="predicted"/>
<dbReference type="PANTHER" id="PTHR43798:SF5">
    <property type="entry name" value="MONOACYLGLYCEROL LIPASE ABHD6"/>
    <property type="match status" value="1"/>
</dbReference>
<dbReference type="OMA" id="CADLRGH"/>
<dbReference type="VEuPathDB" id="TriTrypDB:TvY486_0400310"/>
<feature type="domain" description="AB hydrolase-1" evidence="1">
    <location>
        <begin position="45"/>
        <end position="161"/>
    </location>
</feature>
<dbReference type="Pfam" id="PF12697">
    <property type="entry name" value="Abhydrolase_6"/>
    <property type="match status" value="1"/>
</dbReference>
<protein>
    <recommendedName>
        <fullName evidence="1">AB hydrolase-1 domain-containing protein</fullName>
    </recommendedName>
</protein>
<dbReference type="PANTHER" id="PTHR43798">
    <property type="entry name" value="MONOACYLGLYCEROL LIPASE"/>
    <property type="match status" value="1"/>
</dbReference>
<dbReference type="InterPro" id="IPR000073">
    <property type="entry name" value="AB_hydrolase_1"/>
</dbReference>
<dbReference type="GO" id="GO:0047372">
    <property type="term" value="F:monoacylglycerol lipase activity"/>
    <property type="evidence" value="ECO:0007669"/>
    <property type="project" value="TreeGrafter"/>
</dbReference>
<evidence type="ECO:0000259" key="1">
    <source>
        <dbReference type="Pfam" id="PF12697"/>
    </source>
</evidence>
<dbReference type="AlphaFoldDB" id="G0TTT5"/>
<dbReference type="InterPro" id="IPR029058">
    <property type="entry name" value="AB_hydrolase_fold"/>
</dbReference>
<sequence>MGVLNRIMARSATAPSLAISEKAAPLNYMLSSFRWHLDSRPPSKVILLHDFMSSSASWQLLLHQSLGRLPASQVTPQLPLELYAVDLRGHNHSCALPCPTDMDAYILACAADVVLLRQQILRSETRIVGIGFGALVACYAALHSPENGIDSLTLFVSSPSQMFSCDPSKYHLPSIVKDVPNTIKTFAELNQYLRKKIPNEVERALILSLVEQRGDAVAFRLSNDITTFNQPLTGLSGDCKGVVFPKEVTVVHCGTEEFPQVLKDRFMEHFPKAQFICFQGDRSTGLSGLYSQGPAVVRAVLGSMNMLEVIQPE</sequence>